<evidence type="ECO:0000313" key="3">
    <source>
        <dbReference type="Proteomes" id="UP001458880"/>
    </source>
</evidence>
<sequence>MLKEKSETKRPVSGNDVSKKAKKDENEDLILPIRTIEEETVCPLCLNTHEEDWMQCYQNSSLNNNNTIEFLSQHHQHQGYWRAGTNKEDMPMLLQQPPSHVLLASAHHDTPDQPLDFTMSKFKTKSATTVASQLKQLNSFTAQQQMMLLQSNGMYFNRSNNNKSFTRGSSPSSSSEEEGVGPPASSPRSSLPSPGPLRGDDVTPSPIEGEKPYERNLLTFFFCFKTKENKLLGYHR</sequence>
<dbReference type="AlphaFoldDB" id="A0AAW1NDI7"/>
<keyword evidence="3" id="KW-1185">Reference proteome</keyword>
<evidence type="ECO:0000256" key="1">
    <source>
        <dbReference type="SAM" id="MobiDB-lite"/>
    </source>
</evidence>
<comment type="caution">
    <text evidence="2">The sequence shown here is derived from an EMBL/GenBank/DDBJ whole genome shotgun (WGS) entry which is preliminary data.</text>
</comment>
<feature type="region of interest" description="Disordered" evidence="1">
    <location>
        <begin position="1"/>
        <end position="25"/>
    </location>
</feature>
<dbReference type="EMBL" id="JASPKY010000005">
    <property type="protein sequence ID" value="KAK9754806.1"/>
    <property type="molecule type" value="Genomic_DNA"/>
</dbReference>
<feature type="compositionally biased region" description="Basic and acidic residues" evidence="1">
    <location>
        <begin position="1"/>
        <end position="10"/>
    </location>
</feature>
<proteinExistence type="predicted"/>
<reference evidence="2 3" key="2">
    <citation type="journal article" date="2024" name="BMC Genomics">
        <title>De novo assembly and annotation of Popillia japonica's genome with initial clues to its potential as an invasive pest.</title>
        <authorList>
            <person name="Cucini C."/>
            <person name="Boschi S."/>
            <person name="Funari R."/>
            <person name="Cardaioli E."/>
            <person name="Iannotti N."/>
            <person name="Marturano G."/>
            <person name="Paoli F."/>
            <person name="Bruttini M."/>
            <person name="Carapelli A."/>
            <person name="Frati F."/>
            <person name="Nardi F."/>
        </authorList>
    </citation>
    <scope>NUCLEOTIDE SEQUENCE [LARGE SCALE GENOMIC DNA]</scope>
    <source>
        <strain evidence="2">DMR45628</strain>
    </source>
</reference>
<dbReference type="EMBL" id="JASPKY010000005">
    <property type="protein sequence ID" value="KAK9754805.1"/>
    <property type="molecule type" value="Genomic_DNA"/>
</dbReference>
<protein>
    <submittedName>
        <fullName evidence="2">Uncharacterized protein</fullName>
    </submittedName>
</protein>
<name>A0AAW1NDI7_POPJA</name>
<dbReference type="Proteomes" id="UP001458880">
    <property type="component" value="Unassembled WGS sequence"/>
</dbReference>
<evidence type="ECO:0000313" key="2">
    <source>
        <dbReference type="EMBL" id="KAK9754805.1"/>
    </source>
</evidence>
<organism evidence="2 3">
    <name type="scientific">Popillia japonica</name>
    <name type="common">Japanese beetle</name>
    <dbReference type="NCBI Taxonomy" id="7064"/>
    <lineage>
        <taxon>Eukaryota</taxon>
        <taxon>Metazoa</taxon>
        <taxon>Ecdysozoa</taxon>
        <taxon>Arthropoda</taxon>
        <taxon>Hexapoda</taxon>
        <taxon>Insecta</taxon>
        <taxon>Pterygota</taxon>
        <taxon>Neoptera</taxon>
        <taxon>Endopterygota</taxon>
        <taxon>Coleoptera</taxon>
        <taxon>Polyphaga</taxon>
        <taxon>Scarabaeiformia</taxon>
        <taxon>Scarabaeidae</taxon>
        <taxon>Rutelinae</taxon>
        <taxon>Popillia</taxon>
    </lineage>
</organism>
<gene>
    <name evidence="2" type="ORF">QE152_g953</name>
</gene>
<accession>A0AAW1NDI7</accession>
<feature type="compositionally biased region" description="Low complexity" evidence="1">
    <location>
        <begin position="168"/>
        <end position="192"/>
    </location>
</feature>
<reference evidence="2" key="1">
    <citation type="submission" date="2023-05" db="EMBL/GenBank/DDBJ databases">
        <authorList>
            <person name="Nardi F."/>
            <person name="Carapelli A."/>
            <person name="Cucini C."/>
        </authorList>
    </citation>
    <scope>NUCLEOTIDE SEQUENCE</scope>
    <source>
        <strain evidence="2">DMR45628</strain>
        <tissue evidence="2">Testes</tissue>
    </source>
</reference>
<feature type="region of interest" description="Disordered" evidence="1">
    <location>
        <begin position="159"/>
        <end position="210"/>
    </location>
</feature>